<keyword evidence="4 5" id="KW-0472">Membrane</keyword>
<dbReference type="Pfam" id="PF01284">
    <property type="entry name" value="MARVEL"/>
    <property type="match status" value="1"/>
</dbReference>
<comment type="caution">
    <text evidence="8">The sequence shown here is derived from an EMBL/GenBank/DDBJ whole genome shotgun (WGS) entry which is preliminary data.</text>
</comment>
<gene>
    <name evidence="8" type="ORF">AAG570_001576</name>
</gene>
<keyword evidence="9" id="KW-1185">Reference proteome</keyword>
<dbReference type="InterPro" id="IPR050578">
    <property type="entry name" value="MARVEL-CKLF_proteins"/>
</dbReference>
<keyword evidence="2 5" id="KW-0812">Transmembrane</keyword>
<feature type="transmembrane region" description="Helical" evidence="6">
    <location>
        <begin position="67"/>
        <end position="90"/>
    </location>
</feature>
<dbReference type="InterPro" id="IPR008253">
    <property type="entry name" value="Marvel"/>
</dbReference>
<sequence>MDDKPFPDHHTTTTTVTSSNTTVQTNIRYDPAYFKTVPGLVKCIQVLLNILVFLCVCLTKYSNVGQLSFMSLICGFGFWFTGSLLAFYLFHIIEKFYKVPWLKIELIYSALWTLMLLIGSTVCAAHMGYGAIFGVVSFFGYLNMIAYGFDTFLKFRAIQNGEIAQGERVVVKTTSSANSPQAY</sequence>
<organism evidence="8 9">
    <name type="scientific">Ranatra chinensis</name>
    <dbReference type="NCBI Taxonomy" id="642074"/>
    <lineage>
        <taxon>Eukaryota</taxon>
        <taxon>Metazoa</taxon>
        <taxon>Ecdysozoa</taxon>
        <taxon>Arthropoda</taxon>
        <taxon>Hexapoda</taxon>
        <taxon>Insecta</taxon>
        <taxon>Pterygota</taxon>
        <taxon>Neoptera</taxon>
        <taxon>Paraneoptera</taxon>
        <taxon>Hemiptera</taxon>
        <taxon>Heteroptera</taxon>
        <taxon>Panheteroptera</taxon>
        <taxon>Nepomorpha</taxon>
        <taxon>Nepidae</taxon>
        <taxon>Ranatrinae</taxon>
        <taxon>Ranatra</taxon>
    </lineage>
</organism>
<protein>
    <recommendedName>
        <fullName evidence="7">MARVEL domain-containing protein</fullName>
    </recommendedName>
</protein>
<evidence type="ECO:0000313" key="9">
    <source>
        <dbReference type="Proteomes" id="UP001558652"/>
    </source>
</evidence>
<evidence type="ECO:0000256" key="1">
    <source>
        <dbReference type="ARBA" id="ARBA00004141"/>
    </source>
</evidence>
<evidence type="ECO:0000313" key="8">
    <source>
        <dbReference type="EMBL" id="KAL1123805.1"/>
    </source>
</evidence>
<dbReference type="PANTHER" id="PTHR22776:SF49">
    <property type="entry name" value="MARVEL DOMAIN-CONTAINING PROTEIN"/>
    <property type="match status" value="1"/>
</dbReference>
<evidence type="ECO:0000256" key="2">
    <source>
        <dbReference type="ARBA" id="ARBA00022692"/>
    </source>
</evidence>
<dbReference type="PROSITE" id="PS51225">
    <property type="entry name" value="MARVEL"/>
    <property type="match status" value="1"/>
</dbReference>
<dbReference type="EMBL" id="JBFDAA010000011">
    <property type="protein sequence ID" value="KAL1123805.1"/>
    <property type="molecule type" value="Genomic_DNA"/>
</dbReference>
<proteinExistence type="predicted"/>
<dbReference type="PANTHER" id="PTHR22776">
    <property type="entry name" value="MARVEL-CONTAINING POTENTIAL LIPID RAFT-ASSOCIATED PROTEIN"/>
    <property type="match status" value="1"/>
</dbReference>
<comment type="subcellular location">
    <subcellularLocation>
        <location evidence="1">Membrane</location>
        <topology evidence="1">Multi-pass membrane protein</topology>
    </subcellularLocation>
</comment>
<dbReference type="AlphaFoldDB" id="A0ABD0Y8Y4"/>
<accession>A0ABD0Y8Y4</accession>
<feature type="transmembrane region" description="Helical" evidence="6">
    <location>
        <begin position="128"/>
        <end position="149"/>
    </location>
</feature>
<reference evidence="8 9" key="1">
    <citation type="submission" date="2024-07" db="EMBL/GenBank/DDBJ databases">
        <title>Chromosome-level genome assembly of the water stick insect Ranatra chinensis (Heteroptera: Nepidae).</title>
        <authorList>
            <person name="Liu X."/>
        </authorList>
    </citation>
    <scope>NUCLEOTIDE SEQUENCE [LARGE SCALE GENOMIC DNA]</scope>
    <source>
        <strain evidence="8">Cailab_2021Rc</strain>
        <tissue evidence="8">Muscle</tissue>
    </source>
</reference>
<keyword evidence="3 6" id="KW-1133">Transmembrane helix</keyword>
<evidence type="ECO:0000256" key="4">
    <source>
        <dbReference type="ARBA" id="ARBA00023136"/>
    </source>
</evidence>
<dbReference type="GO" id="GO:0016020">
    <property type="term" value="C:membrane"/>
    <property type="evidence" value="ECO:0007669"/>
    <property type="project" value="UniProtKB-SubCell"/>
</dbReference>
<evidence type="ECO:0000256" key="3">
    <source>
        <dbReference type="ARBA" id="ARBA00022989"/>
    </source>
</evidence>
<dbReference type="Proteomes" id="UP001558652">
    <property type="component" value="Unassembled WGS sequence"/>
</dbReference>
<name>A0ABD0Y8Y4_9HEMI</name>
<feature type="transmembrane region" description="Helical" evidence="6">
    <location>
        <begin position="43"/>
        <end position="61"/>
    </location>
</feature>
<evidence type="ECO:0000256" key="6">
    <source>
        <dbReference type="SAM" id="Phobius"/>
    </source>
</evidence>
<evidence type="ECO:0000259" key="7">
    <source>
        <dbReference type="PROSITE" id="PS51225"/>
    </source>
</evidence>
<feature type="domain" description="MARVEL" evidence="7">
    <location>
        <begin position="33"/>
        <end position="159"/>
    </location>
</feature>
<evidence type="ECO:0000256" key="5">
    <source>
        <dbReference type="PROSITE-ProRule" id="PRU00581"/>
    </source>
</evidence>